<keyword evidence="2 5" id="KW-0812">Transmembrane</keyword>
<dbReference type="OrthoDB" id="346303at2157"/>
<proteinExistence type="inferred from homology"/>
<evidence type="ECO:0000256" key="4">
    <source>
        <dbReference type="ARBA" id="ARBA00023136"/>
    </source>
</evidence>
<dbReference type="RefSeq" id="WP_054584846.1">
    <property type="nucleotide sequence ID" value="NZ_LGUC01000002.1"/>
</dbReference>
<evidence type="ECO:0000256" key="1">
    <source>
        <dbReference type="ARBA" id="ARBA00022475"/>
    </source>
</evidence>
<feature type="transmembrane region" description="Helical" evidence="5">
    <location>
        <begin position="20"/>
        <end position="39"/>
    </location>
</feature>
<dbReference type="AlphaFoldDB" id="A0A0P7FR85"/>
<keyword evidence="4 5" id="KW-0472">Membrane</keyword>
<sequence>MSLTTATAPVLQFSGDFLEWAVVFLILAIVAYIVGARGIAGLSMTVAKWLVIVFLVLMLVSIVL</sequence>
<gene>
    <name evidence="6" type="ORF">SY89_03279</name>
</gene>
<keyword evidence="1 5" id="KW-1003">Cell membrane</keyword>
<dbReference type="Proteomes" id="UP000050535">
    <property type="component" value="Unassembled WGS sequence"/>
</dbReference>
<dbReference type="EMBL" id="LGUC01000002">
    <property type="protein sequence ID" value="KPN29045.1"/>
    <property type="molecule type" value="Genomic_DNA"/>
</dbReference>
<dbReference type="InterPro" id="IPR009760">
    <property type="entry name" value="DUF1328"/>
</dbReference>
<dbReference type="Pfam" id="PF07043">
    <property type="entry name" value="DUF1328"/>
    <property type="match status" value="1"/>
</dbReference>
<dbReference type="HAMAP" id="MF_01361">
    <property type="entry name" value="UPF0391"/>
    <property type="match status" value="1"/>
</dbReference>
<name>A0A0P7FR85_9EURY</name>
<dbReference type="NCBIfam" id="NF010229">
    <property type="entry name" value="PRK13682.1-4"/>
    <property type="match status" value="1"/>
</dbReference>
<keyword evidence="3 5" id="KW-1133">Transmembrane helix</keyword>
<comment type="similarity">
    <text evidence="5">Belongs to the UPF0391 family.</text>
</comment>
<evidence type="ECO:0000256" key="5">
    <source>
        <dbReference type="HAMAP-Rule" id="MF_01361"/>
    </source>
</evidence>
<dbReference type="GO" id="GO:0005886">
    <property type="term" value="C:plasma membrane"/>
    <property type="evidence" value="ECO:0007669"/>
    <property type="project" value="UniProtKB-UniRule"/>
</dbReference>
<organism evidence="6 7">
    <name type="scientific">Halolamina pelagica</name>
    <dbReference type="NCBI Taxonomy" id="699431"/>
    <lineage>
        <taxon>Archaea</taxon>
        <taxon>Methanobacteriati</taxon>
        <taxon>Methanobacteriota</taxon>
        <taxon>Stenosarchaea group</taxon>
        <taxon>Halobacteria</taxon>
        <taxon>Halobacteriales</taxon>
        <taxon>Haloferacaceae</taxon>
    </lineage>
</organism>
<reference evidence="7" key="1">
    <citation type="submission" date="2013-11" db="EMBL/GenBank/DDBJ databases">
        <authorList>
            <person name="Hoang H.T."/>
            <person name="Killian M.L."/>
            <person name="Madson D.M."/>
            <person name="Arruda P.H.E."/>
            <person name="Sun D."/>
            <person name="Schwartz K.J."/>
            <person name="Yoon K."/>
        </authorList>
    </citation>
    <scope>NUCLEOTIDE SEQUENCE [LARGE SCALE GENOMIC DNA]</scope>
    <source>
        <strain evidence="7">CDK2</strain>
    </source>
</reference>
<evidence type="ECO:0000256" key="3">
    <source>
        <dbReference type="ARBA" id="ARBA00022989"/>
    </source>
</evidence>
<evidence type="ECO:0000313" key="6">
    <source>
        <dbReference type="EMBL" id="KPN29045.1"/>
    </source>
</evidence>
<accession>A0A0P7FR85</accession>
<feature type="transmembrane region" description="Helical" evidence="5">
    <location>
        <begin position="46"/>
        <end position="63"/>
    </location>
</feature>
<protein>
    <recommendedName>
        <fullName evidence="5">UPF0391 membrane protein SY89_03279</fullName>
    </recommendedName>
</protein>
<evidence type="ECO:0000313" key="7">
    <source>
        <dbReference type="Proteomes" id="UP000050535"/>
    </source>
</evidence>
<keyword evidence="7" id="KW-1185">Reference proteome</keyword>
<evidence type="ECO:0000256" key="2">
    <source>
        <dbReference type="ARBA" id="ARBA00022692"/>
    </source>
</evidence>
<dbReference type="STRING" id="699431.SY89_03279"/>
<comment type="caution">
    <text evidence="5">Lacks conserved residue(s) required for the propagation of feature annotation.</text>
</comment>
<comment type="caution">
    <text evidence="6">The sequence shown here is derived from an EMBL/GenBank/DDBJ whole genome shotgun (WGS) entry which is preliminary data.</text>
</comment>